<reference evidence="2 3" key="1">
    <citation type="submission" date="2017-09" db="EMBL/GenBank/DDBJ databases">
        <title>Genome sequencing of Besnoitia besnoiti strain Bb-Ger1.</title>
        <authorList>
            <person name="Schares G."/>
            <person name="Venepally P."/>
            <person name="Lorenzi H.A."/>
        </authorList>
    </citation>
    <scope>NUCLEOTIDE SEQUENCE [LARGE SCALE GENOMIC DNA]</scope>
    <source>
        <strain evidence="2 3">Bb-Ger1</strain>
    </source>
</reference>
<keyword evidence="3" id="KW-1185">Reference proteome</keyword>
<dbReference type="KEGG" id="bbes:BESB_044970"/>
<comment type="caution">
    <text evidence="2">The sequence shown here is derived from an EMBL/GenBank/DDBJ whole genome shotgun (WGS) entry which is preliminary data.</text>
</comment>
<dbReference type="OrthoDB" id="333715at2759"/>
<dbReference type="AlphaFoldDB" id="A0A2A9ME88"/>
<feature type="compositionally biased region" description="Low complexity" evidence="1">
    <location>
        <begin position="71"/>
        <end position="81"/>
    </location>
</feature>
<evidence type="ECO:0000313" key="3">
    <source>
        <dbReference type="Proteomes" id="UP000224006"/>
    </source>
</evidence>
<evidence type="ECO:0000313" key="2">
    <source>
        <dbReference type="EMBL" id="PFH36305.1"/>
    </source>
</evidence>
<dbReference type="EMBL" id="NWUJ01000003">
    <property type="protein sequence ID" value="PFH36305.1"/>
    <property type="molecule type" value="Genomic_DNA"/>
</dbReference>
<dbReference type="Proteomes" id="UP000224006">
    <property type="component" value="Chromosome III"/>
</dbReference>
<protein>
    <submittedName>
        <fullName evidence="2">Uncharacterized protein</fullName>
    </submittedName>
</protein>
<sequence>MRDQALMSTWTLLSERGASCLSRSRVASAIPGLKLARFPSSSPSSPLPACGSELLGQRRRASPFSLERNFSSAAPTSPASAGESDAQHETASPAKKERKSVFLACCDLEKRKRTEGAIQKTKDAWVKKTLANDANAAKTPELYDGPFWFKFWRRKKRPGARG</sequence>
<gene>
    <name evidence="2" type="ORF">BESB_044970</name>
</gene>
<accession>A0A2A9ME88</accession>
<proteinExistence type="predicted"/>
<name>A0A2A9ME88_BESBE</name>
<organism evidence="2 3">
    <name type="scientific">Besnoitia besnoiti</name>
    <name type="common">Apicomplexan protozoan</name>
    <dbReference type="NCBI Taxonomy" id="94643"/>
    <lineage>
        <taxon>Eukaryota</taxon>
        <taxon>Sar</taxon>
        <taxon>Alveolata</taxon>
        <taxon>Apicomplexa</taxon>
        <taxon>Conoidasida</taxon>
        <taxon>Coccidia</taxon>
        <taxon>Eucoccidiorida</taxon>
        <taxon>Eimeriorina</taxon>
        <taxon>Sarcocystidae</taxon>
        <taxon>Besnoitia</taxon>
    </lineage>
</organism>
<evidence type="ECO:0000256" key="1">
    <source>
        <dbReference type="SAM" id="MobiDB-lite"/>
    </source>
</evidence>
<dbReference type="GeneID" id="40309427"/>
<dbReference type="RefSeq" id="XP_029220314.1">
    <property type="nucleotide sequence ID" value="XM_029362948.1"/>
</dbReference>
<dbReference type="VEuPathDB" id="ToxoDB:BESB_044970"/>
<feature type="region of interest" description="Disordered" evidence="1">
    <location>
        <begin position="63"/>
        <end position="98"/>
    </location>
</feature>